<dbReference type="EMBL" id="GBXM01103394">
    <property type="protein sequence ID" value="JAH05183.1"/>
    <property type="molecule type" value="Transcribed_RNA"/>
</dbReference>
<protein>
    <submittedName>
        <fullName evidence="1">Uncharacterized protein</fullName>
    </submittedName>
</protein>
<sequence>MGCIIWLPMGTLLTLSASGGHR</sequence>
<dbReference type="EMBL" id="GBXM01075140">
    <property type="protein sequence ID" value="JAH33437.1"/>
    <property type="molecule type" value="Transcribed_RNA"/>
</dbReference>
<dbReference type="AlphaFoldDB" id="A0A0E9RX33"/>
<accession>A0A0E9RX33</accession>
<reference evidence="1" key="1">
    <citation type="submission" date="2014-11" db="EMBL/GenBank/DDBJ databases">
        <authorList>
            <person name="Amaro Gonzalez C."/>
        </authorList>
    </citation>
    <scope>NUCLEOTIDE SEQUENCE</scope>
</reference>
<name>A0A0E9RX33_ANGAN</name>
<evidence type="ECO:0000313" key="1">
    <source>
        <dbReference type="EMBL" id="JAH33437.1"/>
    </source>
</evidence>
<reference evidence="1" key="2">
    <citation type="journal article" date="2015" name="Fish Shellfish Immunol.">
        <title>Early steps in the European eel (Anguilla anguilla)-Vibrio vulnificus interaction in the gills: Role of the RtxA13 toxin.</title>
        <authorList>
            <person name="Callol A."/>
            <person name="Pajuelo D."/>
            <person name="Ebbesson L."/>
            <person name="Teles M."/>
            <person name="MacKenzie S."/>
            <person name="Amaro C."/>
        </authorList>
    </citation>
    <scope>NUCLEOTIDE SEQUENCE</scope>
</reference>
<organism evidence="1">
    <name type="scientific">Anguilla anguilla</name>
    <name type="common">European freshwater eel</name>
    <name type="synonym">Muraena anguilla</name>
    <dbReference type="NCBI Taxonomy" id="7936"/>
    <lineage>
        <taxon>Eukaryota</taxon>
        <taxon>Metazoa</taxon>
        <taxon>Chordata</taxon>
        <taxon>Craniata</taxon>
        <taxon>Vertebrata</taxon>
        <taxon>Euteleostomi</taxon>
        <taxon>Actinopterygii</taxon>
        <taxon>Neopterygii</taxon>
        <taxon>Teleostei</taxon>
        <taxon>Anguilliformes</taxon>
        <taxon>Anguillidae</taxon>
        <taxon>Anguilla</taxon>
    </lineage>
</organism>
<proteinExistence type="predicted"/>